<accession>A0A5S9QCN5</accession>
<feature type="region of interest" description="Disordered" evidence="1">
    <location>
        <begin position="50"/>
        <end position="99"/>
    </location>
</feature>
<keyword evidence="3" id="KW-1185">Reference proteome</keyword>
<dbReference type="RefSeq" id="WP_159230481.1">
    <property type="nucleotide sequence ID" value="NZ_CACSIP010000014.1"/>
</dbReference>
<proteinExistence type="predicted"/>
<protein>
    <submittedName>
        <fullName evidence="2">Uncharacterized protein</fullName>
    </submittedName>
</protein>
<organism evidence="2 3">
    <name type="scientific">Mycolicibacterium vanbaalenii</name>
    <name type="common">Mycobacterium vanbaalenii</name>
    <dbReference type="NCBI Taxonomy" id="110539"/>
    <lineage>
        <taxon>Bacteria</taxon>
        <taxon>Bacillati</taxon>
        <taxon>Actinomycetota</taxon>
        <taxon>Actinomycetes</taxon>
        <taxon>Mycobacteriales</taxon>
        <taxon>Mycobacteriaceae</taxon>
        <taxon>Mycolicibacterium</taxon>
    </lineage>
</organism>
<name>A0A5S9QCN5_MYCVN</name>
<gene>
    <name evidence="2" type="ORF">AELLOGFF_03846</name>
</gene>
<evidence type="ECO:0000313" key="2">
    <source>
        <dbReference type="EMBL" id="CAA0115972.1"/>
    </source>
</evidence>
<feature type="compositionally biased region" description="Acidic residues" evidence="1">
    <location>
        <begin position="81"/>
        <end position="93"/>
    </location>
</feature>
<evidence type="ECO:0000313" key="3">
    <source>
        <dbReference type="Proteomes" id="UP000430146"/>
    </source>
</evidence>
<dbReference type="EMBL" id="CACSIP010000014">
    <property type="protein sequence ID" value="CAA0115972.1"/>
    <property type="molecule type" value="Genomic_DNA"/>
</dbReference>
<dbReference type="Proteomes" id="UP000430146">
    <property type="component" value="Unassembled WGS sequence"/>
</dbReference>
<evidence type="ECO:0000256" key="1">
    <source>
        <dbReference type="SAM" id="MobiDB-lite"/>
    </source>
</evidence>
<dbReference type="AlphaFoldDB" id="A0A5S9QCN5"/>
<reference evidence="2 3" key="1">
    <citation type="submission" date="2019-11" db="EMBL/GenBank/DDBJ databases">
        <authorList>
            <person name="Holert J."/>
        </authorList>
    </citation>
    <scope>NUCLEOTIDE SEQUENCE [LARGE SCALE GENOMIC DNA]</scope>
    <source>
        <strain evidence="2">BC8_1</strain>
    </source>
</reference>
<sequence length="99" mass="10296">MRSKVAVIVSVVFVLIVGGAALAVNTRILNTSPPPDIGRANEVLIPDGAQPAVAPTASPEVVPALTPTAPTSVVSPRSDDEHGDDEHSEPEEAEHERDD</sequence>